<evidence type="ECO:0000256" key="1">
    <source>
        <dbReference type="SAM" id="MobiDB-lite"/>
    </source>
</evidence>
<dbReference type="RefSeq" id="WP_091940771.1">
    <property type="nucleotide sequence ID" value="NZ_FOSV01000001.1"/>
</dbReference>
<evidence type="ECO:0000313" key="4">
    <source>
        <dbReference type="Proteomes" id="UP000198804"/>
    </source>
</evidence>
<dbReference type="STRING" id="414703.SAMN04488125_10129"/>
<gene>
    <name evidence="3" type="ORF">SAMN04488125_10129</name>
</gene>
<dbReference type="Proteomes" id="UP000198804">
    <property type="component" value="Unassembled WGS sequence"/>
</dbReference>
<organism evidence="3 4">
    <name type="scientific">Methylorubrum salsuginis</name>
    <dbReference type="NCBI Taxonomy" id="414703"/>
    <lineage>
        <taxon>Bacteria</taxon>
        <taxon>Pseudomonadati</taxon>
        <taxon>Pseudomonadota</taxon>
        <taxon>Alphaproteobacteria</taxon>
        <taxon>Hyphomicrobiales</taxon>
        <taxon>Methylobacteriaceae</taxon>
        <taxon>Methylorubrum</taxon>
    </lineage>
</organism>
<evidence type="ECO:0000256" key="2">
    <source>
        <dbReference type="SAM" id="SignalP"/>
    </source>
</evidence>
<feature type="region of interest" description="Disordered" evidence="1">
    <location>
        <begin position="28"/>
        <end position="98"/>
    </location>
</feature>
<feature type="compositionally biased region" description="Polar residues" evidence="1">
    <location>
        <begin position="28"/>
        <end position="39"/>
    </location>
</feature>
<proteinExistence type="predicted"/>
<feature type="signal peptide" evidence="2">
    <location>
        <begin position="1"/>
        <end position="25"/>
    </location>
</feature>
<dbReference type="AlphaFoldDB" id="A0A1I3Y3R8"/>
<protein>
    <submittedName>
        <fullName evidence="3">Uncharacterized protein</fullName>
    </submittedName>
</protein>
<dbReference type="EMBL" id="FOSV01000001">
    <property type="protein sequence ID" value="SFK26455.1"/>
    <property type="molecule type" value="Genomic_DNA"/>
</dbReference>
<accession>A0A1I3Y3R8</accession>
<name>A0A1I3Y3R8_9HYPH</name>
<keyword evidence="2" id="KW-0732">Signal</keyword>
<feature type="chain" id="PRO_5011647362" evidence="2">
    <location>
        <begin position="26"/>
        <end position="98"/>
    </location>
</feature>
<keyword evidence="4" id="KW-1185">Reference proteome</keyword>
<sequence>MRPTLRRPLAAALLAATILPGAALAQSVANPNDQPTAGTLPSGIGTLPRQDPAPDRPTGDVRAPSAIRPSTSVVPDGGKTRTNPLDHLSARYRSSLEN</sequence>
<dbReference type="OrthoDB" id="7999985at2"/>
<evidence type="ECO:0000313" key="3">
    <source>
        <dbReference type="EMBL" id="SFK26455.1"/>
    </source>
</evidence>
<reference evidence="4" key="1">
    <citation type="submission" date="2016-10" db="EMBL/GenBank/DDBJ databases">
        <authorList>
            <person name="Varghese N."/>
            <person name="Submissions S."/>
        </authorList>
    </citation>
    <scope>NUCLEOTIDE SEQUENCE [LARGE SCALE GENOMIC DNA]</scope>
    <source>
        <strain evidence="4">CGMCC 1.6474</strain>
    </source>
</reference>